<dbReference type="Proteomes" id="UP000216035">
    <property type="component" value="Unassembled WGS sequence"/>
</dbReference>
<dbReference type="Pfam" id="PF03572">
    <property type="entry name" value="Peptidase_S41"/>
    <property type="match status" value="1"/>
</dbReference>
<dbReference type="InterPro" id="IPR001478">
    <property type="entry name" value="PDZ"/>
</dbReference>
<dbReference type="Gene3D" id="3.90.226.10">
    <property type="entry name" value="2-enoyl-CoA Hydratase, Chain A, domain 1"/>
    <property type="match status" value="1"/>
</dbReference>
<evidence type="ECO:0000313" key="4">
    <source>
        <dbReference type="Proteomes" id="UP000216035"/>
    </source>
</evidence>
<proteinExistence type="predicted"/>
<dbReference type="InterPro" id="IPR041613">
    <property type="entry name" value="Pept_S41_N"/>
</dbReference>
<dbReference type="InterPro" id="IPR005151">
    <property type="entry name" value="Tail-specific_protease"/>
</dbReference>
<evidence type="ECO:0000256" key="1">
    <source>
        <dbReference type="SAM" id="SignalP"/>
    </source>
</evidence>
<protein>
    <recommendedName>
        <fullName evidence="2">PDZ domain-containing protein</fullName>
    </recommendedName>
</protein>
<dbReference type="PANTHER" id="PTHR32060:SF30">
    <property type="entry name" value="CARBOXY-TERMINAL PROCESSING PROTEASE CTPA"/>
    <property type="match status" value="1"/>
</dbReference>
<keyword evidence="4" id="KW-1185">Reference proteome</keyword>
<dbReference type="PROSITE" id="PS51257">
    <property type="entry name" value="PROKAR_LIPOPROTEIN"/>
    <property type="match status" value="1"/>
</dbReference>
<dbReference type="InterPro" id="IPR029045">
    <property type="entry name" value="ClpP/crotonase-like_dom_sf"/>
</dbReference>
<dbReference type="CDD" id="cd07561">
    <property type="entry name" value="Peptidase_S41_CPP_like"/>
    <property type="match status" value="1"/>
</dbReference>
<feature type="signal peptide" evidence="1">
    <location>
        <begin position="1"/>
        <end position="22"/>
    </location>
</feature>
<dbReference type="EMBL" id="NOXX01000222">
    <property type="protein sequence ID" value="OYQ40577.1"/>
    <property type="molecule type" value="Genomic_DNA"/>
</dbReference>
<dbReference type="GO" id="GO:0004175">
    <property type="term" value="F:endopeptidase activity"/>
    <property type="evidence" value="ECO:0007669"/>
    <property type="project" value="TreeGrafter"/>
</dbReference>
<dbReference type="PROSITE" id="PS50106">
    <property type="entry name" value="PDZ"/>
    <property type="match status" value="1"/>
</dbReference>
<dbReference type="InterPro" id="IPR036034">
    <property type="entry name" value="PDZ_sf"/>
</dbReference>
<accession>A0A255ZG96</accession>
<dbReference type="Gene3D" id="3.30.750.170">
    <property type="match status" value="1"/>
</dbReference>
<dbReference type="Gene3D" id="2.30.42.10">
    <property type="match status" value="1"/>
</dbReference>
<gene>
    <name evidence="3" type="ORF">CHX27_13740</name>
</gene>
<feature type="chain" id="PRO_5012400588" description="PDZ domain-containing protein" evidence="1">
    <location>
        <begin position="23"/>
        <end position="474"/>
    </location>
</feature>
<keyword evidence="1" id="KW-0732">Signal</keyword>
<dbReference type="GO" id="GO:0008236">
    <property type="term" value="F:serine-type peptidase activity"/>
    <property type="evidence" value="ECO:0007669"/>
    <property type="project" value="InterPro"/>
</dbReference>
<sequence length="474" mass="52069">MKNMKLIQVLFFTAITALFLTACDDQDDQIERISGLEIEDFIYRGMNTWYLYEDDIADLADNRFASAADYQNYLRGFDSPESLFAALKAPAPTDRFSIIVNDYEVLNNLFAGNTTTTGVEYGLFYEPGSDTNIYGVVRYIIPGSPAASQNISRGDIFTGINGQELTASNYRNLLASSTITFNLGSFDGTTVTSSSEAVTVSRAAVTENPVFFKTVFVRGSKRIAYLIYNGFTANFDTQLNAAFAELKAQNPTDLILDLRYNSGGSVLTASRLAAMITGQFTGQLFAKYQYNSDIQAQFEATNPDELRINFPNSVGPTPINSLNLTKVYVITTGSSASASELVINCLKPYIQVRQIGTKTTGKNTGSITLYDSPTFGTQNRNPNHKYAMQPLVIKTINADDFGDYSNGIEPDLNLPEQAQNMGVLGNENEPLLAAALNYIETGNRPANRNAVNSIQFSDSKKMIPFATDMYLPTK</sequence>
<dbReference type="SUPFAM" id="SSF50156">
    <property type="entry name" value="PDZ domain-like"/>
    <property type="match status" value="1"/>
</dbReference>
<dbReference type="OrthoDB" id="7168509at2"/>
<evidence type="ECO:0000259" key="2">
    <source>
        <dbReference type="PROSITE" id="PS50106"/>
    </source>
</evidence>
<dbReference type="AlphaFoldDB" id="A0A255ZG96"/>
<comment type="caution">
    <text evidence="3">The sequence shown here is derived from an EMBL/GenBank/DDBJ whole genome shotgun (WGS) entry which is preliminary data.</text>
</comment>
<reference evidence="3 4" key="1">
    <citation type="submission" date="2017-07" db="EMBL/GenBank/DDBJ databases">
        <title>Flavobacterium cyanobacteriorum sp. nov., isolated from cyanobacterial aggregates in a eutrophic lake.</title>
        <authorList>
            <person name="Cai H."/>
        </authorList>
    </citation>
    <scope>NUCLEOTIDE SEQUENCE [LARGE SCALE GENOMIC DNA]</scope>
    <source>
        <strain evidence="3 4">TH167</strain>
    </source>
</reference>
<dbReference type="SMART" id="SM00245">
    <property type="entry name" value="TSPc"/>
    <property type="match status" value="1"/>
</dbReference>
<feature type="domain" description="PDZ" evidence="2">
    <location>
        <begin position="118"/>
        <end position="165"/>
    </location>
</feature>
<name>A0A255ZG96_9FLAO</name>
<dbReference type="GO" id="GO:0030288">
    <property type="term" value="C:outer membrane-bounded periplasmic space"/>
    <property type="evidence" value="ECO:0007669"/>
    <property type="project" value="TreeGrafter"/>
</dbReference>
<dbReference type="SUPFAM" id="SSF52096">
    <property type="entry name" value="ClpP/crotonase"/>
    <property type="match status" value="1"/>
</dbReference>
<organism evidence="3 4">
    <name type="scientific">Flavobacterium aurantiibacter</name>
    <dbReference type="NCBI Taxonomy" id="2023067"/>
    <lineage>
        <taxon>Bacteria</taxon>
        <taxon>Pseudomonadati</taxon>
        <taxon>Bacteroidota</taxon>
        <taxon>Flavobacteriia</taxon>
        <taxon>Flavobacteriales</taxon>
        <taxon>Flavobacteriaceae</taxon>
        <taxon>Flavobacterium</taxon>
    </lineage>
</organism>
<dbReference type="GO" id="GO:0007165">
    <property type="term" value="P:signal transduction"/>
    <property type="evidence" value="ECO:0007669"/>
    <property type="project" value="TreeGrafter"/>
</dbReference>
<evidence type="ECO:0000313" key="3">
    <source>
        <dbReference type="EMBL" id="OYQ40577.1"/>
    </source>
</evidence>
<dbReference type="GO" id="GO:0006508">
    <property type="term" value="P:proteolysis"/>
    <property type="evidence" value="ECO:0007669"/>
    <property type="project" value="InterPro"/>
</dbReference>
<dbReference type="PANTHER" id="PTHR32060">
    <property type="entry name" value="TAIL-SPECIFIC PROTEASE"/>
    <property type="match status" value="1"/>
</dbReference>
<dbReference type="Pfam" id="PF18294">
    <property type="entry name" value="Pept_S41_N"/>
    <property type="match status" value="1"/>
</dbReference>